<protein>
    <submittedName>
        <fullName evidence="2">DUF2542 family protein</fullName>
    </submittedName>
</protein>
<dbReference type="EMBL" id="JAWPAZ010000004">
    <property type="protein sequence ID" value="MDW2634532.1"/>
    <property type="molecule type" value="Genomic_DNA"/>
</dbReference>
<gene>
    <name evidence="2" type="ORF">D3H66_23340</name>
    <name evidence="3" type="ORF">L2102_03885</name>
    <name evidence="4" type="ORF">PEY55_10020</name>
    <name evidence="7" type="ORF">RY846_07895</name>
    <name evidence="5" type="ORF">RYZ90_11830</name>
    <name evidence="6" type="ORF">SJ265_01970</name>
</gene>
<dbReference type="Proteomes" id="UP001169985">
    <property type="component" value="Unassembled WGS sequence"/>
</dbReference>
<evidence type="ECO:0000313" key="2">
    <source>
        <dbReference type="EMBL" id="KAA1140959.1"/>
    </source>
</evidence>
<dbReference type="Proteomes" id="UP001147046">
    <property type="component" value="Unassembled WGS sequence"/>
</dbReference>
<name>A0A5A9BTW4_9ENTR</name>
<keyword evidence="10" id="KW-1185">Reference proteome</keyword>
<reference evidence="3" key="2">
    <citation type="submission" date="2022-01" db="EMBL/GenBank/DDBJ databases">
        <title>Genetic Characterization of Carbapenem-resistant Citrobacter spp. from China: a multicenter study.</title>
        <authorList>
            <person name="Ye L."/>
        </authorList>
    </citation>
    <scope>NUCLEOTIDE SEQUENCE</scope>
    <source>
        <strain evidence="3">IR5464</strain>
    </source>
</reference>
<dbReference type="Proteomes" id="UP001271725">
    <property type="component" value="Unassembled WGS sequence"/>
</dbReference>
<reference evidence="4" key="3">
    <citation type="journal article" date="2023" name="Antimicrob Resist Infect Control">
        <title>Sanitary installations and wastewater plumbing as reservoir for the long-term circulation and transmission of carbapenemase producing Citrobacter freundii clones in a hospital setting.</title>
        <authorList>
            <person name="Hamerlinck H."/>
            <person name="Aerssens A."/>
            <person name="Boelens J."/>
            <person name="Dehaene A."/>
            <person name="McMahon M."/>
            <person name="Messiaen A.S."/>
            <person name="Vandendriessche S."/>
            <person name="Velghe A."/>
            <person name="Leroux-Roels I."/>
            <person name="Verhasselt B."/>
        </authorList>
    </citation>
    <scope>NUCLEOTIDE SEQUENCE</scope>
    <source>
        <strain evidence="4">UZG-GERCF-220920-Env23</strain>
    </source>
</reference>
<dbReference type="EMBL" id="JAKIHV010000002">
    <property type="protein sequence ID" value="MDE9622463.1"/>
    <property type="molecule type" value="Genomic_DNA"/>
</dbReference>
<dbReference type="Proteomes" id="UP001302613">
    <property type="component" value="Chromosome"/>
</dbReference>
<reference evidence="2 8" key="1">
    <citation type="submission" date="2019-08" db="EMBL/GenBank/DDBJ databases">
        <title>Draft genome sequence of Citrobacter portucalensis strain isolated from green turtle.</title>
        <authorList>
            <person name="Fernandes M.R."/>
            <person name="Sellera F.P."/>
            <person name="Goldeberg D.W."/>
            <person name="Costa D.C."/>
            <person name="Lincopan N."/>
        </authorList>
    </citation>
    <scope>NUCLEOTIDE SEQUENCE [LARGE SCALE GENOMIC DNA]</scope>
    <source>
        <strain evidence="2 8">TV06</strain>
    </source>
</reference>
<dbReference type="EMBL" id="CP136601">
    <property type="protein sequence ID" value="WOH45073.1"/>
    <property type="molecule type" value="Genomic_DNA"/>
</dbReference>
<dbReference type="InterPro" id="IPR020155">
    <property type="entry name" value="Uncharacterised_YeiS"/>
</dbReference>
<dbReference type="EMBL" id="JAXABJ010000001">
    <property type="protein sequence ID" value="MDX7146559.1"/>
    <property type="molecule type" value="Genomic_DNA"/>
</dbReference>
<dbReference type="EMBL" id="JAQIHS010000011">
    <property type="protein sequence ID" value="MDN4368616.1"/>
    <property type="molecule type" value="Genomic_DNA"/>
</dbReference>
<dbReference type="GeneID" id="86975630"/>
<dbReference type="AlphaFoldDB" id="A0A5A9BTW4"/>
<feature type="transmembrane region" description="Helical" evidence="1">
    <location>
        <begin position="6"/>
        <end position="24"/>
    </location>
</feature>
<feature type="transmembrane region" description="Helical" evidence="1">
    <location>
        <begin position="54"/>
        <end position="77"/>
    </location>
</feature>
<dbReference type="EMBL" id="VTZD01000036">
    <property type="protein sequence ID" value="KAA1140959.1"/>
    <property type="molecule type" value="Genomic_DNA"/>
</dbReference>
<dbReference type="GO" id="GO:0016020">
    <property type="term" value="C:membrane"/>
    <property type="evidence" value="ECO:0007669"/>
    <property type="project" value="InterPro"/>
</dbReference>
<dbReference type="RefSeq" id="WP_003834502.1">
    <property type="nucleotide sequence ID" value="NZ_AP022378.1"/>
</dbReference>
<dbReference type="Proteomes" id="UP000323297">
    <property type="component" value="Unassembled WGS sequence"/>
</dbReference>
<reference evidence="7 10" key="6">
    <citation type="submission" date="2023-10" db="EMBL/GenBank/DDBJ databases">
        <title>SFO-1, KPC-2, NDM-1 were first reported in Portuguese citrobacter collected clinically.</title>
        <authorList>
            <person name="Guo K."/>
        </authorList>
    </citation>
    <scope>NUCLEOTIDE SEQUENCE [LARGE SCALE GENOMIC DNA]</scope>
    <source>
        <strain evidence="7 10">L2724hy</strain>
    </source>
</reference>
<dbReference type="Pfam" id="PF10808">
    <property type="entry name" value="DUF2542"/>
    <property type="match status" value="1"/>
</dbReference>
<evidence type="ECO:0000313" key="3">
    <source>
        <dbReference type="EMBL" id="MDE9622463.1"/>
    </source>
</evidence>
<reference evidence="4" key="4">
    <citation type="submission" date="2023-01" db="EMBL/GenBank/DDBJ databases">
        <authorList>
            <person name="Hamerlinck H."/>
            <person name="Aerssens A."/>
            <person name="Boelens J."/>
            <person name="Messiaen A.-S."/>
            <person name="Vandendriessche S."/>
            <person name="Velghe A."/>
            <person name="Verhasselt B."/>
            <person name="Leroux-Roels I."/>
        </authorList>
    </citation>
    <scope>NUCLEOTIDE SEQUENCE</scope>
    <source>
        <strain evidence="4">UZG-GERCF-220920-Env23</strain>
    </source>
</reference>
<dbReference type="Proteomes" id="UP001269984">
    <property type="component" value="Unassembled WGS sequence"/>
</dbReference>
<evidence type="ECO:0000313" key="4">
    <source>
        <dbReference type="EMBL" id="MDN4368616.1"/>
    </source>
</evidence>
<evidence type="ECO:0000313" key="5">
    <source>
        <dbReference type="EMBL" id="MDW2634532.1"/>
    </source>
</evidence>
<evidence type="ECO:0000256" key="1">
    <source>
        <dbReference type="SAM" id="Phobius"/>
    </source>
</evidence>
<accession>A0A5A9BTW4</accession>
<evidence type="ECO:0000313" key="6">
    <source>
        <dbReference type="EMBL" id="MDX7146559.1"/>
    </source>
</evidence>
<keyword evidence="1" id="KW-0812">Transmembrane</keyword>
<proteinExistence type="predicted"/>
<evidence type="ECO:0000313" key="10">
    <source>
        <dbReference type="Proteomes" id="UP001302613"/>
    </source>
</evidence>
<reference evidence="5 9" key="5">
    <citation type="submission" date="2023-10" db="EMBL/GenBank/DDBJ databases">
        <title>Fecal carriage and genetic characteristics of carbapenem-resistant Enterobacterales among healthy adults from four provinces of China.</title>
        <authorList>
            <person name="Li Y."/>
            <person name="Zhang R."/>
        </authorList>
    </citation>
    <scope>NUCLEOTIDE SEQUENCE [LARGE SCALE GENOMIC DNA]</scope>
    <source>
        <strain evidence="5 9">HN-71</strain>
    </source>
</reference>
<reference evidence="6" key="7">
    <citation type="submission" date="2023-11" db="EMBL/GenBank/DDBJ databases">
        <title>Detection of rare carbapenemases in Enterobacterales - comparison of two colorimetric and two CIM-based carbapenemase assays.</title>
        <authorList>
            <person name="Schaffarczyk L."/>
            <person name="Noster J."/>
            <person name="Stelzer Y."/>
            <person name="Sattler J."/>
            <person name="Gatermann S."/>
            <person name="Hamprecht A."/>
        </authorList>
    </citation>
    <scope>NUCLEOTIDE SEQUENCE</scope>
    <source>
        <strain evidence="6">CIM-Carb-133</strain>
    </source>
</reference>
<evidence type="ECO:0000313" key="8">
    <source>
        <dbReference type="Proteomes" id="UP000323297"/>
    </source>
</evidence>
<organism evidence="2 8">
    <name type="scientific">Citrobacter portucalensis</name>
    <dbReference type="NCBI Taxonomy" id="1639133"/>
    <lineage>
        <taxon>Bacteria</taxon>
        <taxon>Pseudomonadati</taxon>
        <taxon>Pseudomonadota</taxon>
        <taxon>Gammaproteobacteria</taxon>
        <taxon>Enterobacterales</taxon>
        <taxon>Enterobacteriaceae</taxon>
        <taxon>Citrobacter</taxon>
        <taxon>Citrobacter freundii complex</taxon>
    </lineage>
</organism>
<evidence type="ECO:0000313" key="9">
    <source>
        <dbReference type="Proteomes" id="UP001269984"/>
    </source>
</evidence>
<keyword evidence="1" id="KW-0472">Membrane</keyword>
<sequence length="79" mass="8873">MEGKTIFIVIGVLMIVLWTCREGLKGLRSGIVEKTVKGSQTPMIISRAKEPSTYWSYIIVYFGMAIGALFTGIWLLFIK</sequence>
<evidence type="ECO:0000313" key="7">
    <source>
        <dbReference type="EMBL" id="WOH45073.1"/>
    </source>
</evidence>
<keyword evidence="1" id="KW-1133">Transmembrane helix</keyword>